<dbReference type="EMBL" id="BMLW01000001">
    <property type="protein sequence ID" value="GGP07567.1"/>
    <property type="molecule type" value="Genomic_DNA"/>
</dbReference>
<dbReference type="SUPFAM" id="SSF63520">
    <property type="entry name" value="PTS-regulatory domain, PRD"/>
    <property type="match status" value="2"/>
</dbReference>
<dbReference type="Proteomes" id="UP000641206">
    <property type="component" value="Unassembled WGS sequence"/>
</dbReference>
<dbReference type="InterPro" id="IPR011608">
    <property type="entry name" value="PRD"/>
</dbReference>
<evidence type="ECO:0000313" key="3">
    <source>
        <dbReference type="EMBL" id="GGP07567.1"/>
    </source>
</evidence>
<dbReference type="InterPro" id="IPR004341">
    <property type="entry name" value="CAT_RNA-bd_dom"/>
</dbReference>
<dbReference type="PANTHER" id="PTHR30185:SF15">
    <property type="entry name" value="CRYPTIC BETA-GLUCOSIDE BGL OPERON ANTITERMINATOR"/>
    <property type="match status" value="1"/>
</dbReference>
<comment type="caution">
    <text evidence="3">The sequence shown here is derived from an EMBL/GenBank/DDBJ whole genome shotgun (WGS) entry which is preliminary data.</text>
</comment>
<sequence length="276" mass="32814">MKLKKVYNNNVVLAENSRNLEHIIIGRGIAFNKKIGDQIEDSMIEKLFVLQSAQTMNSFFKLLDEIPINHLELTNRMVEAAEKKLGVKFDESVYIGLADHITYALERNKNHTKIKNELLWEIKQFYKKEYEAALESLKIIHYYENMMLSEDEAAFITLHFVNAQQNGQEMQQTVWSTEIIHDIITMIRFHFKMELNEDSSYFSRFVLHLRFFLRRVFAGEFPSSKNFNLLEDIDIKYPKLSACVDKIIIYLEKRLEIKIHNEERFYLILHINRILN</sequence>
<organism evidence="3 4">
    <name type="scientific">Oceanobacillus neutriphilus</name>
    <dbReference type="NCBI Taxonomy" id="531815"/>
    <lineage>
        <taxon>Bacteria</taxon>
        <taxon>Bacillati</taxon>
        <taxon>Bacillota</taxon>
        <taxon>Bacilli</taxon>
        <taxon>Bacillales</taxon>
        <taxon>Bacillaceae</taxon>
        <taxon>Oceanobacillus</taxon>
    </lineage>
</organism>
<dbReference type="RefSeq" id="WP_188732853.1">
    <property type="nucleotide sequence ID" value="NZ_BMLW01000001.1"/>
</dbReference>
<dbReference type="NCBIfam" id="NF046042">
    <property type="entry name" value="LicT"/>
    <property type="match status" value="1"/>
</dbReference>
<dbReference type="Pfam" id="PF00874">
    <property type="entry name" value="PRD"/>
    <property type="match status" value="2"/>
</dbReference>
<evidence type="ECO:0000256" key="1">
    <source>
        <dbReference type="ARBA" id="ARBA00022737"/>
    </source>
</evidence>
<dbReference type="SUPFAM" id="SSF50151">
    <property type="entry name" value="SacY-like RNA-binding domain"/>
    <property type="match status" value="1"/>
</dbReference>
<evidence type="ECO:0000313" key="4">
    <source>
        <dbReference type="Proteomes" id="UP000641206"/>
    </source>
</evidence>
<accession>A0ABQ2NQX0</accession>
<dbReference type="PANTHER" id="PTHR30185">
    <property type="entry name" value="CRYPTIC BETA-GLUCOSIDE BGL OPERON ANTITERMINATOR"/>
    <property type="match status" value="1"/>
</dbReference>
<evidence type="ECO:0000259" key="2">
    <source>
        <dbReference type="PROSITE" id="PS51372"/>
    </source>
</evidence>
<feature type="domain" description="PRD" evidence="2">
    <location>
        <begin position="171"/>
        <end position="276"/>
    </location>
</feature>
<dbReference type="SMART" id="SM01061">
    <property type="entry name" value="CAT_RBD"/>
    <property type="match status" value="1"/>
</dbReference>
<name>A0ABQ2NQX0_9BACI</name>
<keyword evidence="4" id="KW-1185">Reference proteome</keyword>
<keyword evidence="1" id="KW-0677">Repeat</keyword>
<proteinExistence type="predicted"/>
<gene>
    <name evidence="3" type="primary">bvrA</name>
    <name evidence="3" type="ORF">GCM10011346_04070</name>
</gene>
<dbReference type="InterPro" id="IPR036634">
    <property type="entry name" value="PRD_sf"/>
</dbReference>
<dbReference type="Pfam" id="PF03123">
    <property type="entry name" value="CAT_RBD"/>
    <property type="match status" value="1"/>
</dbReference>
<feature type="domain" description="PRD" evidence="2">
    <location>
        <begin position="65"/>
        <end position="170"/>
    </location>
</feature>
<dbReference type="Gene3D" id="2.30.24.10">
    <property type="entry name" value="CAT RNA-binding domain"/>
    <property type="match status" value="1"/>
</dbReference>
<dbReference type="InterPro" id="IPR036650">
    <property type="entry name" value="CAT_RNA-bd_dom_sf"/>
</dbReference>
<dbReference type="Gene3D" id="1.10.1790.10">
    <property type="entry name" value="PRD domain"/>
    <property type="match status" value="2"/>
</dbReference>
<reference evidence="4" key="1">
    <citation type="journal article" date="2019" name="Int. J. Syst. Evol. Microbiol.">
        <title>The Global Catalogue of Microorganisms (GCM) 10K type strain sequencing project: providing services to taxonomists for standard genome sequencing and annotation.</title>
        <authorList>
            <consortium name="The Broad Institute Genomics Platform"/>
            <consortium name="The Broad Institute Genome Sequencing Center for Infectious Disease"/>
            <person name="Wu L."/>
            <person name="Ma J."/>
        </authorList>
    </citation>
    <scope>NUCLEOTIDE SEQUENCE [LARGE SCALE GENOMIC DNA]</scope>
    <source>
        <strain evidence="4">CGMCC 1.7693</strain>
    </source>
</reference>
<dbReference type="InterPro" id="IPR050661">
    <property type="entry name" value="BglG_antiterminators"/>
</dbReference>
<dbReference type="PROSITE" id="PS51372">
    <property type="entry name" value="PRD_2"/>
    <property type="match status" value="2"/>
</dbReference>
<protein>
    <submittedName>
        <fullName evidence="3">Transcriptional antiterminator</fullName>
    </submittedName>
</protein>